<gene>
    <name evidence="1" type="ORF">Nkreftii_000617</name>
</gene>
<dbReference type="Proteomes" id="UP000593737">
    <property type="component" value="Chromosome"/>
</dbReference>
<dbReference type="InterPro" id="IPR015943">
    <property type="entry name" value="WD40/YVTN_repeat-like_dom_sf"/>
</dbReference>
<name>A0A7S8FBK8_9BACT</name>
<proteinExistence type="predicted"/>
<dbReference type="PROSITE" id="PS51257">
    <property type="entry name" value="PROKAR_LIPOPROTEIN"/>
    <property type="match status" value="1"/>
</dbReference>
<dbReference type="KEGG" id="nkf:Nkreftii_000617"/>
<sequence length="207" mass="23137">MPACRQRNWFTPGILAISGILLACATENIPSYPTVQLAPDRRALLVTFPNQSTLPPFTLQNLLAESTIAPGLFFRPQRFAQVLLSPNGRHLAFSTEDHHTLVGLLDLTTMAVQEIDIISEGEVVAFHWSDDSRTVAYDYLPAAGYRRVKAYDIQTGENLFVPRDEGKSTLHITFEAWGSQPRDVLLSILDIRTNNRQMNTVTLGSRK</sequence>
<dbReference type="SUPFAM" id="SSF82171">
    <property type="entry name" value="DPP6 N-terminal domain-like"/>
    <property type="match status" value="1"/>
</dbReference>
<protein>
    <submittedName>
        <fullName evidence="1">Uncharacterized protein</fullName>
    </submittedName>
</protein>
<dbReference type="AlphaFoldDB" id="A0A7S8FBK8"/>
<reference evidence="1 2" key="1">
    <citation type="journal article" date="2020" name="ISME J.">
        <title>Enrichment and physiological characterization of a novel comammox Nitrospira indicates ammonium inhibition of complete nitrification.</title>
        <authorList>
            <person name="Sakoula D."/>
            <person name="Koch H."/>
            <person name="Frank J."/>
            <person name="Jetten M.S.M."/>
            <person name="van Kessel M.A.H.J."/>
            <person name="Lucker S."/>
        </authorList>
    </citation>
    <scope>NUCLEOTIDE SEQUENCE [LARGE SCALE GENOMIC DNA]</scope>
    <source>
        <strain evidence="1">Comreactor17</strain>
    </source>
</reference>
<accession>A0A7S8FBK8</accession>
<evidence type="ECO:0000313" key="1">
    <source>
        <dbReference type="EMBL" id="QPD02843.1"/>
    </source>
</evidence>
<evidence type="ECO:0000313" key="2">
    <source>
        <dbReference type="Proteomes" id="UP000593737"/>
    </source>
</evidence>
<dbReference type="EMBL" id="CP047423">
    <property type="protein sequence ID" value="QPD02843.1"/>
    <property type="molecule type" value="Genomic_DNA"/>
</dbReference>
<organism evidence="1 2">
    <name type="scientific">Candidatus Nitrospira kreftii</name>
    <dbReference type="NCBI Taxonomy" id="2652173"/>
    <lineage>
        <taxon>Bacteria</taxon>
        <taxon>Pseudomonadati</taxon>
        <taxon>Nitrospirota</taxon>
        <taxon>Nitrospiria</taxon>
        <taxon>Nitrospirales</taxon>
        <taxon>Nitrospiraceae</taxon>
        <taxon>Nitrospira</taxon>
    </lineage>
</organism>
<dbReference type="Gene3D" id="2.130.10.10">
    <property type="entry name" value="YVTN repeat-like/Quinoprotein amine dehydrogenase"/>
    <property type="match status" value="1"/>
</dbReference>